<accession>A0A9N9D6U0</accession>
<keyword evidence="1" id="KW-0732">Signal</keyword>
<reference evidence="2" key="1">
    <citation type="submission" date="2021-06" db="EMBL/GenBank/DDBJ databases">
        <authorList>
            <person name="Kallberg Y."/>
            <person name="Tangrot J."/>
            <person name="Rosling A."/>
        </authorList>
    </citation>
    <scope>NUCLEOTIDE SEQUENCE</scope>
    <source>
        <strain evidence="2">MT106</strain>
    </source>
</reference>
<gene>
    <name evidence="2" type="ORF">AGERDE_LOCUS10481</name>
</gene>
<sequence>MTTFKQLFMVTLLLAICLFVSSDAMPMPMPIPGSAIANGGPGVVGGSGSMTGVTGTGGSAVATCFNSGPGGWPA</sequence>
<evidence type="ECO:0000256" key="1">
    <source>
        <dbReference type="SAM" id="SignalP"/>
    </source>
</evidence>
<keyword evidence="3" id="KW-1185">Reference proteome</keyword>
<feature type="signal peptide" evidence="1">
    <location>
        <begin position="1"/>
        <end position="24"/>
    </location>
</feature>
<evidence type="ECO:0000313" key="2">
    <source>
        <dbReference type="EMBL" id="CAG8630044.1"/>
    </source>
</evidence>
<comment type="caution">
    <text evidence="2">The sequence shown here is derived from an EMBL/GenBank/DDBJ whole genome shotgun (WGS) entry which is preliminary data.</text>
</comment>
<organism evidence="2 3">
    <name type="scientific">Ambispora gerdemannii</name>
    <dbReference type="NCBI Taxonomy" id="144530"/>
    <lineage>
        <taxon>Eukaryota</taxon>
        <taxon>Fungi</taxon>
        <taxon>Fungi incertae sedis</taxon>
        <taxon>Mucoromycota</taxon>
        <taxon>Glomeromycotina</taxon>
        <taxon>Glomeromycetes</taxon>
        <taxon>Archaeosporales</taxon>
        <taxon>Ambisporaceae</taxon>
        <taxon>Ambispora</taxon>
    </lineage>
</organism>
<dbReference type="Proteomes" id="UP000789831">
    <property type="component" value="Unassembled WGS sequence"/>
</dbReference>
<evidence type="ECO:0000313" key="3">
    <source>
        <dbReference type="Proteomes" id="UP000789831"/>
    </source>
</evidence>
<dbReference type="AlphaFoldDB" id="A0A9N9D6U0"/>
<proteinExistence type="predicted"/>
<name>A0A9N9D6U0_9GLOM</name>
<feature type="chain" id="PRO_5040178565" evidence="1">
    <location>
        <begin position="25"/>
        <end position="74"/>
    </location>
</feature>
<protein>
    <submittedName>
        <fullName evidence="2">9626_t:CDS:1</fullName>
    </submittedName>
</protein>
<dbReference type="EMBL" id="CAJVPL010003301">
    <property type="protein sequence ID" value="CAG8630044.1"/>
    <property type="molecule type" value="Genomic_DNA"/>
</dbReference>